<evidence type="ECO:0000313" key="3">
    <source>
        <dbReference type="Proteomes" id="UP001054945"/>
    </source>
</evidence>
<proteinExistence type="predicted"/>
<comment type="caution">
    <text evidence="2">The sequence shown here is derived from an EMBL/GenBank/DDBJ whole genome shotgun (WGS) entry which is preliminary data.</text>
</comment>
<evidence type="ECO:0000256" key="1">
    <source>
        <dbReference type="SAM" id="MobiDB-lite"/>
    </source>
</evidence>
<protein>
    <recommendedName>
        <fullName evidence="4">Site-specific DNA endonuclease</fullName>
    </recommendedName>
</protein>
<dbReference type="Proteomes" id="UP001054945">
    <property type="component" value="Unassembled WGS sequence"/>
</dbReference>
<dbReference type="EMBL" id="BPLR01006651">
    <property type="protein sequence ID" value="GIY11480.1"/>
    <property type="molecule type" value="Genomic_DNA"/>
</dbReference>
<reference evidence="2 3" key="1">
    <citation type="submission" date="2021-06" db="EMBL/GenBank/DDBJ databases">
        <title>Caerostris extrusa draft genome.</title>
        <authorList>
            <person name="Kono N."/>
            <person name="Arakawa K."/>
        </authorList>
    </citation>
    <scope>NUCLEOTIDE SEQUENCE [LARGE SCALE GENOMIC DNA]</scope>
</reference>
<organism evidence="2 3">
    <name type="scientific">Caerostris extrusa</name>
    <name type="common">Bark spider</name>
    <name type="synonym">Caerostris bankana</name>
    <dbReference type="NCBI Taxonomy" id="172846"/>
    <lineage>
        <taxon>Eukaryota</taxon>
        <taxon>Metazoa</taxon>
        <taxon>Ecdysozoa</taxon>
        <taxon>Arthropoda</taxon>
        <taxon>Chelicerata</taxon>
        <taxon>Arachnida</taxon>
        <taxon>Araneae</taxon>
        <taxon>Araneomorphae</taxon>
        <taxon>Entelegynae</taxon>
        <taxon>Araneoidea</taxon>
        <taxon>Araneidae</taxon>
        <taxon>Caerostris</taxon>
    </lineage>
</organism>
<gene>
    <name evidence="2" type="ORF">CEXT_586751</name>
</gene>
<evidence type="ECO:0000313" key="2">
    <source>
        <dbReference type="EMBL" id="GIY11480.1"/>
    </source>
</evidence>
<keyword evidence="3" id="KW-1185">Reference proteome</keyword>
<dbReference type="AlphaFoldDB" id="A0AAV4QTQ0"/>
<sequence length="244" mass="27336">MAENMEAESDARESFYENISKINFTNASNQAINTNYLVYYGGEIFHSQSDVWSYYSGVTKQGHGPPRISSVTVSRFSTTITVRVFTGTKLDQIISLSIWYKEISPKQFHRSPLQWGTSTTSLVPSNTFNKTLYVIKEIIPIFKSLGGSENIFNLLNNCHNSIDKLGLAPKNKCGKNHSTDECTIKGRIPESTCINCASKRHVASWKGYPKFPEMLLRRGQKTSNGTKQNLSSFKSNCSTSKTFA</sequence>
<accession>A0AAV4QTQ0</accession>
<name>A0AAV4QTQ0_CAEEX</name>
<evidence type="ECO:0008006" key="4">
    <source>
        <dbReference type="Google" id="ProtNLM"/>
    </source>
</evidence>
<feature type="region of interest" description="Disordered" evidence="1">
    <location>
        <begin position="221"/>
        <end position="244"/>
    </location>
</feature>